<protein>
    <submittedName>
        <fullName evidence="2">Uncharacterized protein</fullName>
    </submittedName>
</protein>
<dbReference type="InterPro" id="IPR004296">
    <property type="entry name" value="DUF236"/>
</dbReference>
<dbReference type="AlphaFoldDB" id="A0A1I8ENZ6"/>
<dbReference type="Pfam" id="PF03057">
    <property type="entry name" value="DUF236"/>
    <property type="match status" value="1"/>
</dbReference>
<name>A0A1I8ENZ6_WUCBA</name>
<reference evidence="2" key="1">
    <citation type="submission" date="2016-11" db="UniProtKB">
        <authorList>
            <consortium name="WormBaseParasite"/>
        </authorList>
    </citation>
    <scope>IDENTIFICATION</scope>
    <source>
        <strain evidence="2">pt0022</strain>
    </source>
</reference>
<sequence length="241" mass="27834">MIENEQCGDRSFDCSIFILWFAEKGEERMCRLKKKKKLSVPALPVQQSKEKAIVENQNGNEKRDDKITKSWKQDERVKKTSEPERSHSEPEKKSGGKERSEKGKEEKEKKDVEEEKGSDNEKKESDKENDEKVLSKKKLVIKAPTAIKKADAEDPQYQTLAGLNDEDLFGKENDHKPKKKKLVIKAPTGFKKAKAEDPEYQLTHYILRVKAESMISKALNFLPKRNKSRVQISTEFLVKKK</sequence>
<proteinExistence type="predicted"/>
<organism evidence="2">
    <name type="scientific">Wuchereria bancrofti</name>
    <dbReference type="NCBI Taxonomy" id="6293"/>
    <lineage>
        <taxon>Eukaryota</taxon>
        <taxon>Metazoa</taxon>
        <taxon>Ecdysozoa</taxon>
        <taxon>Nematoda</taxon>
        <taxon>Chromadorea</taxon>
        <taxon>Rhabditida</taxon>
        <taxon>Spirurina</taxon>
        <taxon>Spiruromorpha</taxon>
        <taxon>Filarioidea</taxon>
        <taxon>Onchocercidae</taxon>
        <taxon>Wuchereria</taxon>
    </lineage>
</organism>
<dbReference type="WBParaSite" id="maker-PairedContig_3365-snap-gene-0.8-mRNA-1">
    <property type="protein sequence ID" value="maker-PairedContig_3365-snap-gene-0.8-mRNA-1"/>
    <property type="gene ID" value="maker-PairedContig_3365-snap-gene-0.8"/>
</dbReference>
<dbReference type="STRING" id="6293.A0A1I8ENZ6"/>
<accession>A0A1I8ENZ6</accession>
<feature type="region of interest" description="Disordered" evidence="1">
    <location>
        <begin position="35"/>
        <end position="138"/>
    </location>
</feature>
<evidence type="ECO:0000256" key="1">
    <source>
        <dbReference type="SAM" id="MobiDB-lite"/>
    </source>
</evidence>
<feature type="compositionally biased region" description="Basic and acidic residues" evidence="1">
    <location>
        <begin position="60"/>
        <end position="134"/>
    </location>
</feature>
<evidence type="ECO:0000313" key="2">
    <source>
        <dbReference type="WBParaSite" id="maker-PairedContig_3365-snap-gene-0.8-mRNA-1"/>
    </source>
</evidence>